<feature type="transmembrane region" description="Helical" evidence="8">
    <location>
        <begin position="369"/>
        <end position="395"/>
    </location>
</feature>
<evidence type="ECO:0000256" key="1">
    <source>
        <dbReference type="ARBA" id="ARBA00004141"/>
    </source>
</evidence>
<keyword evidence="3 8" id="KW-0812">Transmembrane</keyword>
<dbReference type="KEGG" id="cai:Caci_2714"/>
<feature type="transmembrane region" description="Helical" evidence="8">
    <location>
        <begin position="75"/>
        <end position="96"/>
    </location>
</feature>
<keyword evidence="5" id="KW-0406">Ion transport</keyword>
<feature type="transmembrane region" description="Helical" evidence="8">
    <location>
        <begin position="232"/>
        <end position="254"/>
    </location>
</feature>
<evidence type="ECO:0000259" key="9">
    <source>
        <dbReference type="Pfam" id="PF00999"/>
    </source>
</evidence>
<evidence type="ECO:0000256" key="8">
    <source>
        <dbReference type="SAM" id="Phobius"/>
    </source>
</evidence>
<feature type="domain" description="Cation/H+ exchanger transmembrane" evidence="9">
    <location>
        <begin position="18"/>
        <end position="406"/>
    </location>
</feature>
<dbReference type="Gene3D" id="1.20.1530.20">
    <property type="match status" value="1"/>
</dbReference>
<dbReference type="Proteomes" id="UP000000851">
    <property type="component" value="Chromosome"/>
</dbReference>
<dbReference type="eggNOG" id="COG0475">
    <property type="taxonomic scope" value="Bacteria"/>
</dbReference>
<organism evidence="10 11">
    <name type="scientific">Catenulispora acidiphila (strain DSM 44928 / JCM 14897 / NBRC 102108 / NRRL B-24433 / ID139908)</name>
    <dbReference type="NCBI Taxonomy" id="479433"/>
    <lineage>
        <taxon>Bacteria</taxon>
        <taxon>Bacillati</taxon>
        <taxon>Actinomycetota</taxon>
        <taxon>Actinomycetes</taxon>
        <taxon>Catenulisporales</taxon>
        <taxon>Catenulisporaceae</taxon>
        <taxon>Catenulispora</taxon>
    </lineage>
</organism>
<protein>
    <submittedName>
        <fullName evidence="10">Sodium/hydrogen exchanger</fullName>
    </submittedName>
</protein>
<comment type="subcellular location">
    <subcellularLocation>
        <location evidence="1">Membrane</location>
        <topology evidence="1">Multi-pass membrane protein</topology>
    </subcellularLocation>
</comment>
<keyword evidence="2" id="KW-0813">Transport</keyword>
<evidence type="ECO:0000256" key="4">
    <source>
        <dbReference type="ARBA" id="ARBA00022989"/>
    </source>
</evidence>
<dbReference type="InterPro" id="IPR038770">
    <property type="entry name" value="Na+/solute_symporter_sf"/>
</dbReference>
<feature type="transmembrane region" description="Helical" evidence="8">
    <location>
        <begin position="37"/>
        <end position="55"/>
    </location>
</feature>
<dbReference type="PANTHER" id="PTHR32468">
    <property type="entry name" value="CATION/H + ANTIPORTER"/>
    <property type="match status" value="1"/>
</dbReference>
<feature type="transmembrane region" description="Helical" evidence="8">
    <location>
        <begin position="260"/>
        <end position="277"/>
    </location>
</feature>
<feature type="transmembrane region" description="Helical" evidence="8">
    <location>
        <begin position="6"/>
        <end position="25"/>
    </location>
</feature>
<proteinExistence type="predicted"/>
<dbReference type="InterPro" id="IPR050794">
    <property type="entry name" value="CPA2_transporter"/>
</dbReference>
<dbReference type="GO" id="GO:1902600">
    <property type="term" value="P:proton transmembrane transport"/>
    <property type="evidence" value="ECO:0007669"/>
    <property type="project" value="InterPro"/>
</dbReference>
<dbReference type="HOGENOM" id="CLU_005126_7_0_11"/>
<feature type="transmembrane region" description="Helical" evidence="8">
    <location>
        <begin position="205"/>
        <end position="225"/>
    </location>
</feature>
<evidence type="ECO:0000313" key="10">
    <source>
        <dbReference type="EMBL" id="ACU71629.1"/>
    </source>
</evidence>
<dbReference type="RefSeq" id="WP_012786922.1">
    <property type="nucleotide sequence ID" value="NC_013131.1"/>
</dbReference>
<dbReference type="EMBL" id="CP001700">
    <property type="protein sequence ID" value="ACU71629.1"/>
    <property type="molecule type" value="Genomic_DNA"/>
</dbReference>
<feature type="transmembrane region" description="Helical" evidence="8">
    <location>
        <begin position="108"/>
        <end position="129"/>
    </location>
</feature>
<dbReference type="OrthoDB" id="9793589at2"/>
<evidence type="ECO:0000256" key="5">
    <source>
        <dbReference type="ARBA" id="ARBA00023065"/>
    </source>
</evidence>
<dbReference type="GO" id="GO:0016020">
    <property type="term" value="C:membrane"/>
    <property type="evidence" value="ECO:0007669"/>
    <property type="project" value="UniProtKB-SubCell"/>
</dbReference>
<reference evidence="10 11" key="1">
    <citation type="journal article" date="2009" name="Stand. Genomic Sci.">
        <title>Complete genome sequence of Catenulispora acidiphila type strain (ID 139908).</title>
        <authorList>
            <person name="Copeland A."/>
            <person name="Lapidus A."/>
            <person name="Glavina Del Rio T."/>
            <person name="Nolan M."/>
            <person name="Lucas S."/>
            <person name="Chen F."/>
            <person name="Tice H."/>
            <person name="Cheng J.F."/>
            <person name="Bruce D."/>
            <person name="Goodwin L."/>
            <person name="Pitluck S."/>
            <person name="Mikhailova N."/>
            <person name="Pati A."/>
            <person name="Ivanova N."/>
            <person name="Mavromatis K."/>
            <person name="Chen A."/>
            <person name="Palaniappan K."/>
            <person name="Chain P."/>
            <person name="Land M."/>
            <person name="Hauser L."/>
            <person name="Chang Y.J."/>
            <person name="Jeffries C.D."/>
            <person name="Chertkov O."/>
            <person name="Brettin T."/>
            <person name="Detter J.C."/>
            <person name="Han C."/>
            <person name="Ali Z."/>
            <person name="Tindall B.J."/>
            <person name="Goker M."/>
            <person name="Bristow J."/>
            <person name="Eisen J.A."/>
            <person name="Markowitz V."/>
            <person name="Hugenholtz P."/>
            <person name="Kyrpides N.C."/>
            <person name="Klenk H.P."/>
        </authorList>
    </citation>
    <scope>NUCLEOTIDE SEQUENCE [LARGE SCALE GENOMIC DNA]</scope>
    <source>
        <strain evidence="11">DSM 44928 / JCM 14897 / NBRC 102108 / NRRL B-24433 / ID139908</strain>
    </source>
</reference>
<keyword evidence="6 8" id="KW-0472">Membrane</keyword>
<dbReference type="InParanoid" id="C7PZH2"/>
<dbReference type="AlphaFoldDB" id="C7PZH2"/>
<dbReference type="InterPro" id="IPR006153">
    <property type="entry name" value="Cation/H_exchanger_TM"/>
</dbReference>
<dbReference type="STRING" id="479433.Caci_2714"/>
<evidence type="ECO:0000256" key="7">
    <source>
        <dbReference type="SAM" id="MobiDB-lite"/>
    </source>
</evidence>
<gene>
    <name evidence="10" type="ordered locus">Caci_2714</name>
</gene>
<dbReference type="Pfam" id="PF00999">
    <property type="entry name" value="Na_H_Exchanger"/>
    <property type="match status" value="1"/>
</dbReference>
<evidence type="ECO:0000313" key="11">
    <source>
        <dbReference type="Proteomes" id="UP000000851"/>
    </source>
</evidence>
<evidence type="ECO:0000256" key="2">
    <source>
        <dbReference type="ARBA" id="ARBA00022448"/>
    </source>
</evidence>
<feature type="region of interest" description="Disordered" evidence="7">
    <location>
        <begin position="410"/>
        <end position="439"/>
    </location>
</feature>
<name>C7PZH2_CATAD</name>
<dbReference type="PANTHER" id="PTHR32468:SF0">
    <property type="entry name" value="K(+)_H(+) ANTIPORTER 1"/>
    <property type="match status" value="1"/>
</dbReference>
<dbReference type="GO" id="GO:0015297">
    <property type="term" value="F:antiporter activity"/>
    <property type="evidence" value="ECO:0007669"/>
    <property type="project" value="InterPro"/>
</dbReference>
<feature type="transmembrane region" description="Helical" evidence="8">
    <location>
        <begin position="298"/>
        <end position="320"/>
    </location>
</feature>
<evidence type="ECO:0000256" key="3">
    <source>
        <dbReference type="ARBA" id="ARBA00022692"/>
    </source>
</evidence>
<dbReference type="FunCoup" id="C7PZH2">
    <property type="interactions" value="58"/>
</dbReference>
<accession>C7PZH2</accession>
<evidence type="ECO:0000256" key="6">
    <source>
        <dbReference type="ARBA" id="ARBA00023136"/>
    </source>
</evidence>
<feature type="transmembrane region" description="Helical" evidence="8">
    <location>
        <begin position="176"/>
        <end position="199"/>
    </location>
</feature>
<sequence>MAFAVAPDAVLAGEVAVAIVAAWAARTAARPLRQSAVVVEILAGVALGPSLLGLLPGDPTGRLFPASGRGTLTSVAELGLLLFMFAIGWELDVSVVRARRTATIAMTAANFVVPFAVGAALAFALYPAYAGTRSGHRVTEAVFVVYIGVALAITAFPVLARILGDSPLRNTPVGQTAMAMAAGTDLCGWLGLALVVIAASATGSAASWTTLPLVVVYLAAMFLIVRPLLRTALAHVRAVGSGGTLPLVVAAVLASSYVSSAAGLHAAFGAFLLGLVMPRDSRAVLMLDIAEPLERTGAILMPVYFVATGLSADFHTLGWAGFELGFGVVALASTAKIGAVAAAARICGTDRREALILGVLMNTRGLTEIVVLDIGLSIGIIDAHLFTALLLMAVATTAVTTPVLHRLTSAASPATPAPWRPGSRPDRDAPSPSGPARTA</sequence>
<feature type="transmembrane region" description="Helical" evidence="8">
    <location>
        <begin position="141"/>
        <end position="164"/>
    </location>
</feature>
<keyword evidence="11" id="KW-1185">Reference proteome</keyword>
<keyword evidence="4 8" id="KW-1133">Transmembrane helix</keyword>